<proteinExistence type="predicted"/>
<dbReference type="Proteomes" id="UP001232725">
    <property type="component" value="Unassembled WGS sequence"/>
</dbReference>
<evidence type="ECO:0000313" key="4">
    <source>
        <dbReference type="Proteomes" id="UP001232725"/>
    </source>
</evidence>
<sequence>MAITKKLILGVTGGALALGAVTGLAGTAIASTAAVAQRATPAAAVTAQPTGKHGQENLAQELAAKLGIEQNKVEAALKSFRQANPRDKGAEEKAENAAARKAERTARQDALVKSLASSLGVSESKVNDAFASIRSDHQAQRTAALKKELDAAVASGKLTQAEEDAVLKADGLGLLGGAGHRD</sequence>
<evidence type="ECO:0000313" key="3">
    <source>
        <dbReference type="EMBL" id="MDP5227697.1"/>
    </source>
</evidence>
<gene>
    <name evidence="3" type="ORF">Q9R02_11075</name>
</gene>
<organism evidence="3 4">
    <name type="scientific">Arthrobacter horti</name>
    <dbReference type="NCBI Taxonomy" id="3068273"/>
    <lineage>
        <taxon>Bacteria</taxon>
        <taxon>Bacillati</taxon>
        <taxon>Actinomycetota</taxon>
        <taxon>Actinomycetes</taxon>
        <taxon>Micrococcales</taxon>
        <taxon>Micrococcaceae</taxon>
        <taxon>Arthrobacter</taxon>
    </lineage>
</organism>
<feature type="compositionally biased region" description="Basic and acidic residues" evidence="1">
    <location>
        <begin position="84"/>
        <end position="106"/>
    </location>
</feature>
<feature type="signal peptide" evidence="2">
    <location>
        <begin position="1"/>
        <end position="30"/>
    </location>
</feature>
<feature type="region of interest" description="Disordered" evidence="1">
    <location>
        <begin position="79"/>
        <end position="106"/>
    </location>
</feature>
<dbReference type="EMBL" id="JAVALS010000007">
    <property type="protein sequence ID" value="MDP5227697.1"/>
    <property type="molecule type" value="Genomic_DNA"/>
</dbReference>
<feature type="chain" id="PRO_5045762628" evidence="2">
    <location>
        <begin position="31"/>
        <end position="182"/>
    </location>
</feature>
<evidence type="ECO:0000256" key="1">
    <source>
        <dbReference type="SAM" id="MobiDB-lite"/>
    </source>
</evidence>
<reference evidence="3 4" key="1">
    <citation type="submission" date="2023-08" db="EMBL/GenBank/DDBJ databases">
        <title>Arthrobacter horti sp. nov., isolated from forest soil.</title>
        <authorList>
            <person name="Park M."/>
        </authorList>
    </citation>
    <scope>NUCLEOTIDE SEQUENCE [LARGE SCALE GENOMIC DNA]</scope>
    <source>
        <strain evidence="3 4">YJM1</strain>
    </source>
</reference>
<accession>A0ABT9IQ45</accession>
<keyword evidence="4" id="KW-1185">Reference proteome</keyword>
<protein>
    <submittedName>
        <fullName evidence="3">Uncharacterized protein</fullName>
    </submittedName>
</protein>
<name>A0ABT9IQ45_9MICC</name>
<evidence type="ECO:0000256" key="2">
    <source>
        <dbReference type="SAM" id="SignalP"/>
    </source>
</evidence>
<keyword evidence="2" id="KW-0732">Signal</keyword>
<dbReference type="RefSeq" id="WP_305996752.1">
    <property type="nucleotide sequence ID" value="NZ_JAVALS010000007.1"/>
</dbReference>
<comment type="caution">
    <text evidence="3">The sequence shown here is derived from an EMBL/GenBank/DDBJ whole genome shotgun (WGS) entry which is preliminary data.</text>
</comment>